<evidence type="ECO:0000256" key="3">
    <source>
        <dbReference type="ARBA" id="ARBA00013784"/>
    </source>
</evidence>
<organism evidence="10 11">
    <name type="scientific">Rhypophila decipiens</name>
    <dbReference type="NCBI Taxonomy" id="261697"/>
    <lineage>
        <taxon>Eukaryota</taxon>
        <taxon>Fungi</taxon>
        <taxon>Dikarya</taxon>
        <taxon>Ascomycota</taxon>
        <taxon>Pezizomycotina</taxon>
        <taxon>Sordariomycetes</taxon>
        <taxon>Sordariomycetidae</taxon>
        <taxon>Sordariales</taxon>
        <taxon>Naviculisporaceae</taxon>
        <taxon>Rhypophila</taxon>
    </lineage>
</organism>
<dbReference type="PANTHER" id="PTHR40012:SF1">
    <property type="entry name" value="AUTOPHAGY-RELATED PROTEIN 29"/>
    <property type="match status" value="1"/>
</dbReference>
<dbReference type="AlphaFoldDB" id="A0AAN7B4E1"/>
<gene>
    <name evidence="10" type="ORF">QBC37DRAFT_44536</name>
</gene>
<dbReference type="PANTHER" id="PTHR40012">
    <property type="entry name" value="AUTOPHAGY-RELATED PROTEIN 29"/>
    <property type="match status" value="1"/>
</dbReference>
<proteinExistence type="inferred from homology"/>
<protein>
    <recommendedName>
        <fullName evidence="3">Autophagy-related protein 29</fullName>
    </recommendedName>
</protein>
<keyword evidence="11" id="KW-1185">Reference proteome</keyword>
<evidence type="ECO:0000256" key="5">
    <source>
        <dbReference type="ARBA" id="ARBA00022927"/>
    </source>
</evidence>
<feature type="compositionally biased region" description="Basic residues" evidence="8">
    <location>
        <begin position="302"/>
        <end position="317"/>
    </location>
</feature>
<comment type="subcellular location">
    <subcellularLocation>
        <location evidence="1">Preautophagosomal structure</location>
    </subcellularLocation>
</comment>
<dbReference type="InterPro" id="IPR039113">
    <property type="entry name" value="ATG29"/>
</dbReference>
<evidence type="ECO:0000256" key="4">
    <source>
        <dbReference type="ARBA" id="ARBA00022448"/>
    </source>
</evidence>
<comment type="function">
    <text evidence="7">Plays a role in autophagy. Functions at the preautophagosomal structure (PAS) in order to form normal autophagosomes under starvation conditions. Also plays a role in mitophagy and regulation of filamentous growth.</text>
</comment>
<dbReference type="EMBL" id="MU858191">
    <property type="protein sequence ID" value="KAK4209874.1"/>
    <property type="molecule type" value="Genomic_DNA"/>
</dbReference>
<feature type="domain" description="Atg29 N-terminal" evidence="9">
    <location>
        <begin position="19"/>
        <end position="71"/>
    </location>
</feature>
<feature type="compositionally biased region" description="Polar residues" evidence="8">
    <location>
        <begin position="371"/>
        <end position="391"/>
    </location>
</feature>
<feature type="compositionally biased region" description="Low complexity" evidence="8">
    <location>
        <begin position="221"/>
        <end position="237"/>
    </location>
</feature>
<dbReference type="Proteomes" id="UP001301769">
    <property type="component" value="Unassembled WGS sequence"/>
</dbReference>
<keyword evidence="6" id="KW-0072">Autophagy</keyword>
<evidence type="ECO:0000313" key="10">
    <source>
        <dbReference type="EMBL" id="KAK4209874.1"/>
    </source>
</evidence>
<evidence type="ECO:0000256" key="7">
    <source>
        <dbReference type="ARBA" id="ARBA00060351"/>
    </source>
</evidence>
<dbReference type="InterPro" id="IPR040666">
    <property type="entry name" value="Atg29_N"/>
</dbReference>
<dbReference type="FunFam" id="1.10.10.2570:FF:000001">
    <property type="entry name" value="Autophagy-related protein 29"/>
    <property type="match status" value="1"/>
</dbReference>
<accession>A0AAN7B4E1</accession>
<evidence type="ECO:0000313" key="11">
    <source>
        <dbReference type="Proteomes" id="UP001301769"/>
    </source>
</evidence>
<comment type="caution">
    <text evidence="10">The sequence shown here is derived from an EMBL/GenBank/DDBJ whole genome shotgun (WGS) entry which is preliminary data.</text>
</comment>
<evidence type="ECO:0000256" key="8">
    <source>
        <dbReference type="SAM" id="MobiDB-lite"/>
    </source>
</evidence>
<dbReference type="GO" id="GO:0015031">
    <property type="term" value="P:protein transport"/>
    <property type="evidence" value="ECO:0007669"/>
    <property type="project" value="UniProtKB-KW"/>
</dbReference>
<name>A0AAN7B4E1_9PEZI</name>
<reference evidence="10" key="2">
    <citation type="submission" date="2023-05" db="EMBL/GenBank/DDBJ databases">
        <authorList>
            <consortium name="Lawrence Berkeley National Laboratory"/>
            <person name="Steindorff A."/>
            <person name="Hensen N."/>
            <person name="Bonometti L."/>
            <person name="Westerberg I."/>
            <person name="Brannstrom I.O."/>
            <person name="Guillou S."/>
            <person name="Cros-Aarteil S."/>
            <person name="Calhoun S."/>
            <person name="Haridas S."/>
            <person name="Kuo A."/>
            <person name="Mondo S."/>
            <person name="Pangilinan J."/>
            <person name="Riley R."/>
            <person name="Labutti K."/>
            <person name="Andreopoulos B."/>
            <person name="Lipzen A."/>
            <person name="Chen C."/>
            <person name="Yanf M."/>
            <person name="Daum C."/>
            <person name="Ng V."/>
            <person name="Clum A."/>
            <person name="Ohm R."/>
            <person name="Martin F."/>
            <person name="Silar P."/>
            <person name="Natvig D."/>
            <person name="Lalanne C."/>
            <person name="Gautier V."/>
            <person name="Ament-Velasquez S.L."/>
            <person name="Kruys A."/>
            <person name="Hutchinson M.I."/>
            <person name="Powell A.J."/>
            <person name="Barry K."/>
            <person name="Miller A.N."/>
            <person name="Grigoriev I.V."/>
            <person name="Debuchy R."/>
            <person name="Gladieux P."/>
            <person name="Thoren M.H."/>
            <person name="Johannesson H."/>
        </authorList>
    </citation>
    <scope>NUCLEOTIDE SEQUENCE</scope>
    <source>
        <strain evidence="10">PSN293</strain>
    </source>
</reference>
<dbReference type="Pfam" id="PF18388">
    <property type="entry name" value="ATG29_N"/>
    <property type="match status" value="1"/>
</dbReference>
<feature type="compositionally biased region" description="Acidic residues" evidence="8">
    <location>
        <begin position="254"/>
        <end position="265"/>
    </location>
</feature>
<dbReference type="InterPro" id="IPR039362">
    <property type="entry name" value="ATG29_sf"/>
</dbReference>
<evidence type="ECO:0000259" key="9">
    <source>
        <dbReference type="Pfam" id="PF18388"/>
    </source>
</evidence>
<evidence type="ECO:0000256" key="2">
    <source>
        <dbReference type="ARBA" id="ARBA00010082"/>
    </source>
</evidence>
<reference evidence="10" key="1">
    <citation type="journal article" date="2023" name="Mol. Phylogenet. Evol.">
        <title>Genome-scale phylogeny and comparative genomics of the fungal order Sordariales.</title>
        <authorList>
            <person name="Hensen N."/>
            <person name="Bonometti L."/>
            <person name="Westerberg I."/>
            <person name="Brannstrom I.O."/>
            <person name="Guillou S."/>
            <person name="Cros-Aarteil S."/>
            <person name="Calhoun S."/>
            <person name="Haridas S."/>
            <person name="Kuo A."/>
            <person name="Mondo S."/>
            <person name="Pangilinan J."/>
            <person name="Riley R."/>
            <person name="LaButti K."/>
            <person name="Andreopoulos B."/>
            <person name="Lipzen A."/>
            <person name="Chen C."/>
            <person name="Yan M."/>
            <person name="Daum C."/>
            <person name="Ng V."/>
            <person name="Clum A."/>
            <person name="Steindorff A."/>
            <person name="Ohm R.A."/>
            <person name="Martin F."/>
            <person name="Silar P."/>
            <person name="Natvig D.O."/>
            <person name="Lalanne C."/>
            <person name="Gautier V."/>
            <person name="Ament-Velasquez S.L."/>
            <person name="Kruys A."/>
            <person name="Hutchinson M.I."/>
            <person name="Powell A.J."/>
            <person name="Barry K."/>
            <person name="Miller A.N."/>
            <person name="Grigoriev I.V."/>
            <person name="Debuchy R."/>
            <person name="Gladieux P."/>
            <person name="Hiltunen Thoren M."/>
            <person name="Johannesson H."/>
        </authorList>
    </citation>
    <scope>NUCLEOTIDE SEQUENCE</scope>
    <source>
        <strain evidence="10">PSN293</strain>
    </source>
</reference>
<dbReference type="GO" id="GO:0000045">
    <property type="term" value="P:autophagosome assembly"/>
    <property type="evidence" value="ECO:0007669"/>
    <property type="project" value="InterPro"/>
</dbReference>
<sequence>MASKDRPDRSAKERVDQKYHVYVRLPFNRGDFVDPPPVNWDDKKSEALWAIISGVSQTEINWNELAAKFDVTVEFLLQMVSYLTERHTSQLRAQMRKVAAVKGSSAPSPIPGAEPAGYPLAEAMRWTGSGGGRPPSALSTRRDSPLPRNEPAGSLTPAKGVPLGRPQMSRNSSGGAAVARPQSRLTEPHRRRLSIITPGSATPIPQEAEPLSPNPADSARSTSPAPSSSSSSTSSSAVESRIIRRPPRFQTNDGGDDLADDEDAEPAFLPFKPKDSTCTTASSGHDLGATLRGDARDGFGRRLPKTSGRSHRDKILHHSQTSDSSTSSAAMVRRPTGDGKMPGPLSPRRTAELAGRSPSGNKGKSREGSDGTPSMGSSFSDLDDASVTQSALEEALASRMQDGTIGSRMSTLGNAIRSRYLPGGPSSSRQ</sequence>
<comment type="similarity">
    <text evidence="2">Belongs to the ATG29 family.</text>
</comment>
<keyword evidence="4" id="KW-0813">Transport</keyword>
<dbReference type="GO" id="GO:0000407">
    <property type="term" value="C:phagophore assembly site"/>
    <property type="evidence" value="ECO:0007669"/>
    <property type="project" value="UniProtKB-SubCell"/>
</dbReference>
<evidence type="ECO:0000256" key="1">
    <source>
        <dbReference type="ARBA" id="ARBA00004329"/>
    </source>
</evidence>
<evidence type="ECO:0000256" key="6">
    <source>
        <dbReference type="ARBA" id="ARBA00023006"/>
    </source>
</evidence>
<feature type="compositionally biased region" description="Low complexity" evidence="8">
    <location>
        <begin position="319"/>
        <end position="328"/>
    </location>
</feature>
<feature type="region of interest" description="Disordered" evidence="8">
    <location>
        <begin position="123"/>
        <end position="430"/>
    </location>
</feature>
<keyword evidence="5" id="KW-0653">Protein transport</keyword>
<dbReference type="Gene3D" id="1.10.10.2570">
    <property type="match status" value="1"/>
</dbReference>